<keyword evidence="4" id="KW-0732">Signal</keyword>
<dbReference type="SUPFAM" id="SSF54897">
    <property type="entry name" value="Protease propeptides/inhibitors"/>
    <property type="match status" value="1"/>
</dbReference>
<dbReference type="PANTHER" id="PTHR11705:SF91">
    <property type="entry name" value="FI01817P-RELATED"/>
    <property type="match status" value="1"/>
</dbReference>
<evidence type="ECO:0000256" key="4">
    <source>
        <dbReference type="ARBA" id="ARBA00022729"/>
    </source>
</evidence>
<dbReference type="AlphaFoldDB" id="A0A0N4ZLN4"/>
<evidence type="ECO:0000256" key="1">
    <source>
        <dbReference type="ARBA" id="ARBA00001947"/>
    </source>
</evidence>
<evidence type="ECO:0000256" key="6">
    <source>
        <dbReference type="ARBA" id="ARBA00023157"/>
    </source>
</evidence>
<proteinExistence type="inferred from homology"/>
<feature type="domain" description="Peptidase M14" evidence="8">
    <location>
        <begin position="110"/>
        <end position="192"/>
    </location>
</feature>
<organism evidence="9 10">
    <name type="scientific">Parastrongyloides trichosuri</name>
    <name type="common">Possum-specific nematode worm</name>
    <dbReference type="NCBI Taxonomy" id="131310"/>
    <lineage>
        <taxon>Eukaryota</taxon>
        <taxon>Metazoa</taxon>
        <taxon>Ecdysozoa</taxon>
        <taxon>Nematoda</taxon>
        <taxon>Chromadorea</taxon>
        <taxon>Rhabditida</taxon>
        <taxon>Tylenchina</taxon>
        <taxon>Panagrolaimomorpha</taxon>
        <taxon>Strongyloidoidea</taxon>
        <taxon>Strongyloididae</taxon>
        <taxon>Parastrongyloides</taxon>
    </lineage>
</organism>
<protein>
    <submittedName>
        <fullName evidence="10">Peptidase_M14 domain-containing protein</fullName>
    </submittedName>
</protein>
<reference evidence="10" key="1">
    <citation type="submission" date="2017-02" db="UniProtKB">
        <authorList>
            <consortium name="WormBaseParasite"/>
        </authorList>
    </citation>
    <scope>IDENTIFICATION</scope>
</reference>
<dbReference type="Gene3D" id="3.40.630.10">
    <property type="entry name" value="Zn peptidases"/>
    <property type="match status" value="1"/>
</dbReference>
<dbReference type="InterPro" id="IPR000834">
    <property type="entry name" value="Peptidase_M14"/>
</dbReference>
<keyword evidence="6" id="KW-1015">Disulfide bond</keyword>
<name>A0A0N4ZLN4_PARTI</name>
<evidence type="ECO:0000256" key="7">
    <source>
        <dbReference type="PROSITE-ProRule" id="PRU01379"/>
    </source>
</evidence>
<dbReference type="WBParaSite" id="PTRK_0000940800.1">
    <property type="protein sequence ID" value="PTRK_0000940800.1"/>
    <property type="gene ID" value="PTRK_0000940800"/>
</dbReference>
<evidence type="ECO:0000313" key="10">
    <source>
        <dbReference type="WBParaSite" id="PTRK_0000940800.1"/>
    </source>
</evidence>
<dbReference type="SUPFAM" id="SSF53187">
    <property type="entry name" value="Zn-dependent exopeptidases"/>
    <property type="match status" value="1"/>
</dbReference>
<dbReference type="GO" id="GO:0005615">
    <property type="term" value="C:extracellular space"/>
    <property type="evidence" value="ECO:0007669"/>
    <property type="project" value="TreeGrafter"/>
</dbReference>
<dbReference type="InterPro" id="IPR036990">
    <property type="entry name" value="M14A-like_propep"/>
</dbReference>
<dbReference type="GO" id="GO:0006508">
    <property type="term" value="P:proteolysis"/>
    <property type="evidence" value="ECO:0007669"/>
    <property type="project" value="InterPro"/>
</dbReference>
<dbReference type="Gene3D" id="3.30.70.340">
    <property type="entry name" value="Metallocarboxypeptidase-like"/>
    <property type="match status" value="1"/>
</dbReference>
<keyword evidence="3" id="KW-0479">Metal-binding</keyword>
<evidence type="ECO:0000313" key="9">
    <source>
        <dbReference type="Proteomes" id="UP000038045"/>
    </source>
</evidence>
<comment type="caution">
    <text evidence="7">Lacks conserved residue(s) required for the propagation of feature annotation.</text>
</comment>
<dbReference type="PANTHER" id="PTHR11705">
    <property type="entry name" value="PROTEASE FAMILY M14 CARBOXYPEPTIDASE A,B"/>
    <property type="match status" value="1"/>
</dbReference>
<dbReference type="Pfam" id="PF00246">
    <property type="entry name" value="Peptidase_M14"/>
    <property type="match status" value="1"/>
</dbReference>
<dbReference type="PROSITE" id="PS52035">
    <property type="entry name" value="PEPTIDASE_M14"/>
    <property type="match status" value="1"/>
</dbReference>
<dbReference type="STRING" id="131310.A0A0N4ZLN4"/>
<keyword evidence="5" id="KW-0862">Zinc</keyword>
<evidence type="ECO:0000259" key="8">
    <source>
        <dbReference type="PROSITE" id="PS52035"/>
    </source>
</evidence>
<sequence length="192" mass="23217">MFYLIFLVSKITCFDYKGYSLYDINVTKESDLEFFKILDRKFENIDYLHKENRVGGHIQMFIEPRTSKEISMILNERNFTYIVTTKDNWFPESEERKHIRNETMDISLDEFNSYEDIIRHLKKVVKENKEYLNIRKVGESYEKRDIYCFTIGYSSDKKKPILFLENNIHAREWVTLSSHRAFYPHPGLVHFV</sequence>
<dbReference type="Proteomes" id="UP000038045">
    <property type="component" value="Unplaced"/>
</dbReference>
<comment type="cofactor">
    <cofactor evidence="1">
        <name>Zn(2+)</name>
        <dbReference type="ChEBI" id="CHEBI:29105"/>
    </cofactor>
</comment>
<evidence type="ECO:0000256" key="5">
    <source>
        <dbReference type="ARBA" id="ARBA00022833"/>
    </source>
</evidence>
<evidence type="ECO:0000256" key="3">
    <source>
        <dbReference type="ARBA" id="ARBA00022723"/>
    </source>
</evidence>
<evidence type="ECO:0000256" key="2">
    <source>
        <dbReference type="ARBA" id="ARBA00005988"/>
    </source>
</evidence>
<dbReference type="GO" id="GO:0008270">
    <property type="term" value="F:zinc ion binding"/>
    <property type="evidence" value="ECO:0007669"/>
    <property type="project" value="InterPro"/>
</dbReference>
<dbReference type="GO" id="GO:0004181">
    <property type="term" value="F:metallocarboxypeptidase activity"/>
    <property type="evidence" value="ECO:0007669"/>
    <property type="project" value="InterPro"/>
</dbReference>
<keyword evidence="9" id="KW-1185">Reference proteome</keyword>
<accession>A0A0N4ZLN4</accession>
<comment type="similarity">
    <text evidence="2 7">Belongs to the peptidase M14 family.</text>
</comment>